<dbReference type="AlphaFoldDB" id="A0A4Y8PF12"/>
<name>A0A4Y8PF12_9BACT</name>
<dbReference type="RefSeq" id="WP_134439859.1">
    <property type="nucleotide sequence ID" value="NZ_CP065957.1"/>
</dbReference>
<dbReference type="InterPro" id="IPR014871">
    <property type="entry name" value="dUTPase/dCTP_pyrophosphatase"/>
</dbReference>
<keyword evidence="2" id="KW-1185">Reference proteome</keyword>
<reference evidence="1 2" key="1">
    <citation type="submission" date="2016-05" db="EMBL/GenBank/DDBJ databases">
        <title>Diversity and Homogeneity among Thermoacidophilic Verrucomicrobia Methanotrophs Linked with Geographical Origin.</title>
        <authorList>
            <person name="Erikstad H.-A."/>
            <person name="Smestad N.B."/>
            <person name="Ceballos R.M."/>
            <person name="Birkeland N.-K."/>
        </authorList>
    </citation>
    <scope>NUCLEOTIDE SEQUENCE [LARGE SCALE GENOMIC DNA]</scope>
    <source>
        <strain evidence="1 2">Phi</strain>
    </source>
</reference>
<dbReference type="OrthoDB" id="5506143at2"/>
<dbReference type="Gene3D" id="1.10.4010.10">
    <property type="entry name" value="Type II deoxyuridine triphosphatase"/>
    <property type="match status" value="1"/>
</dbReference>
<dbReference type="EMBL" id="LXQC01000136">
    <property type="protein sequence ID" value="TFE68908.1"/>
    <property type="molecule type" value="Genomic_DNA"/>
</dbReference>
<gene>
    <name evidence="1" type="ORF">A7Q10_07375</name>
</gene>
<dbReference type="Proteomes" id="UP000297713">
    <property type="component" value="Unassembled WGS sequence"/>
</dbReference>
<dbReference type="SUPFAM" id="SSF101386">
    <property type="entry name" value="all-alpha NTP pyrophosphatases"/>
    <property type="match status" value="1"/>
</dbReference>
<proteinExistence type="predicted"/>
<comment type="caution">
    <text evidence="1">The sequence shown here is derived from an EMBL/GenBank/DDBJ whole genome shotgun (WGS) entry which is preliminary data.</text>
</comment>
<evidence type="ECO:0000313" key="1">
    <source>
        <dbReference type="EMBL" id="TFE68908.1"/>
    </source>
</evidence>
<dbReference type="Pfam" id="PF08761">
    <property type="entry name" value="dUTPase_2"/>
    <property type="match status" value="1"/>
</dbReference>
<accession>A0A4Y8PF12</accession>
<dbReference type="CDD" id="cd11527">
    <property type="entry name" value="NTP-PPase_dUTPase"/>
    <property type="match status" value="1"/>
</dbReference>
<evidence type="ECO:0000313" key="2">
    <source>
        <dbReference type="Proteomes" id="UP000297713"/>
    </source>
</evidence>
<sequence length="127" mass="14934">MTPTQDKLERIFELQEKLNLKIGVDPKSMDQESKMQWLLNYTRAISQELAELVDCIPWKWWAKYQKPDLQNARVEVVDLLHFLVSTAQLLDMSADDLFEAYTKKHLVNVKRIDGGYHSKDENDCKHI</sequence>
<organism evidence="1 2">
    <name type="scientific">Methylacidiphilum caldifontis</name>
    <dbReference type="NCBI Taxonomy" id="2795386"/>
    <lineage>
        <taxon>Bacteria</taxon>
        <taxon>Pseudomonadati</taxon>
        <taxon>Verrucomicrobiota</taxon>
        <taxon>Methylacidiphilae</taxon>
        <taxon>Methylacidiphilales</taxon>
        <taxon>Methylacidiphilaceae</taxon>
        <taxon>Methylacidiphilum (ex Ratnadevi et al. 2023)</taxon>
    </lineage>
</organism>
<protein>
    <submittedName>
        <fullName evidence="1">dUTPase</fullName>
    </submittedName>
</protein>